<evidence type="ECO:0000313" key="6">
    <source>
        <dbReference type="Proteomes" id="UP000578091"/>
    </source>
</evidence>
<reference evidence="5 6" key="1">
    <citation type="submission" date="2020-07" db="EMBL/GenBank/DDBJ databases">
        <title>Luteimonas sp. SJ-92.</title>
        <authorList>
            <person name="Huang X.-X."/>
            <person name="Xu L."/>
            <person name="Sun J.-Q."/>
        </authorList>
    </citation>
    <scope>NUCLEOTIDE SEQUENCE [LARGE SCALE GENOMIC DNA]</scope>
    <source>
        <strain evidence="5 6">SJ-92</strain>
    </source>
</reference>
<dbReference type="SUPFAM" id="SSF56281">
    <property type="entry name" value="Metallo-hydrolase/oxidoreductase"/>
    <property type="match status" value="1"/>
</dbReference>
<keyword evidence="1 5" id="KW-0378">Hydrolase</keyword>
<keyword evidence="6" id="KW-1185">Reference proteome</keyword>
<protein>
    <submittedName>
        <fullName evidence="5">MBL fold metallo-hydrolase</fullName>
    </submittedName>
</protein>
<feature type="domain" description="Metallo-beta-lactamase" evidence="3">
    <location>
        <begin position="60"/>
        <end position="283"/>
    </location>
</feature>
<feature type="compositionally biased region" description="Basic and acidic residues" evidence="2">
    <location>
        <begin position="1"/>
        <end position="17"/>
    </location>
</feature>
<dbReference type="PANTHER" id="PTHR11203:SF37">
    <property type="entry name" value="INTEGRATOR COMPLEX SUBUNIT 11"/>
    <property type="match status" value="1"/>
</dbReference>
<gene>
    <name evidence="5" type="ORF">H0E84_15825</name>
</gene>
<dbReference type="CDD" id="cd16295">
    <property type="entry name" value="TTHA0252-CPSF-like_MBL-fold"/>
    <property type="match status" value="1"/>
</dbReference>
<dbReference type="InterPro" id="IPR036866">
    <property type="entry name" value="RibonucZ/Hydroxyglut_hydro"/>
</dbReference>
<dbReference type="GO" id="GO:0016787">
    <property type="term" value="F:hydrolase activity"/>
    <property type="evidence" value="ECO:0007669"/>
    <property type="project" value="UniProtKB-KW"/>
</dbReference>
<sequence>MDRRAIGWGQHGRDTKRNSRPGCEAATTTRRCLVDTLSVADAAAPAHFRLTFLGANATVTGSRYLVETGDARILVDCGLFQGYKPLRLRNWAPFPVDPASIDAVLLTHAHLDHSGYLPRLVYAGFRGPVWCTEATRALCGILLPDSGRLLEEEAGYANRRGSSKHHPAMPLYTEEDANRSLRQLRAMPADHAFEAVPGVQAMFRGQGHILGASAVTLAHAETRVTFSGDIGRSDDAVMAAPQPPAESDWIVCESTYGDRLHPDETLREELLALLRRVLARQGVVVIPAFAVGRAQLLLHTIAQLIADGDIPEVPLYLNSPMASKVTALYHQFSDQHRLDDAALDTMQRLTRIVSSVEESKALNRRKGPMVIVSAAGMVTGGRVLHHLLAFAGDPRNAIALCGYQAGGTRGAALAAGAETVRIYGRDVEVKAEVAQLAAGSAHADAAELVTWLRAAPRPPRAVFLTHGEPDAADALRKRIERELGWDARVPEYRDSVDLLDTSPPE</sequence>
<organism evidence="5 6">
    <name type="scientific">Luteimonas salinisoli</name>
    <dbReference type="NCBI Taxonomy" id="2752307"/>
    <lineage>
        <taxon>Bacteria</taxon>
        <taxon>Pseudomonadati</taxon>
        <taxon>Pseudomonadota</taxon>
        <taxon>Gammaproteobacteria</taxon>
        <taxon>Lysobacterales</taxon>
        <taxon>Lysobacteraceae</taxon>
        <taxon>Luteimonas</taxon>
    </lineage>
</organism>
<dbReference type="InterPro" id="IPR022712">
    <property type="entry name" value="Beta_Casp"/>
</dbReference>
<proteinExistence type="predicted"/>
<dbReference type="EMBL" id="JACCKA010000086">
    <property type="protein sequence ID" value="NZA27847.1"/>
    <property type="molecule type" value="Genomic_DNA"/>
</dbReference>
<feature type="region of interest" description="Disordered" evidence="2">
    <location>
        <begin position="1"/>
        <end position="22"/>
    </location>
</feature>
<dbReference type="Pfam" id="PF07521">
    <property type="entry name" value="RMMBL"/>
    <property type="match status" value="1"/>
</dbReference>
<comment type="caution">
    <text evidence="5">The sequence shown here is derived from an EMBL/GenBank/DDBJ whole genome shotgun (WGS) entry which is preliminary data.</text>
</comment>
<dbReference type="SMART" id="SM01027">
    <property type="entry name" value="Beta-Casp"/>
    <property type="match status" value="1"/>
</dbReference>
<dbReference type="InterPro" id="IPR001279">
    <property type="entry name" value="Metallo-B-lactamas"/>
</dbReference>
<dbReference type="PANTHER" id="PTHR11203">
    <property type="entry name" value="CLEAVAGE AND POLYADENYLATION SPECIFICITY FACTOR FAMILY MEMBER"/>
    <property type="match status" value="1"/>
</dbReference>
<feature type="domain" description="Beta-Casp" evidence="4">
    <location>
        <begin position="294"/>
        <end position="413"/>
    </location>
</feature>
<dbReference type="Gene3D" id="3.60.15.10">
    <property type="entry name" value="Ribonuclease Z/Hydroxyacylglutathione hydrolase-like"/>
    <property type="match status" value="1"/>
</dbReference>
<dbReference type="Pfam" id="PF10996">
    <property type="entry name" value="Beta-Casp"/>
    <property type="match status" value="1"/>
</dbReference>
<evidence type="ECO:0000259" key="4">
    <source>
        <dbReference type="SMART" id="SM01027"/>
    </source>
</evidence>
<evidence type="ECO:0000256" key="1">
    <source>
        <dbReference type="ARBA" id="ARBA00022801"/>
    </source>
</evidence>
<dbReference type="AlphaFoldDB" id="A0A853JH10"/>
<evidence type="ECO:0000313" key="5">
    <source>
        <dbReference type="EMBL" id="NZA27847.1"/>
    </source>
</evidence>
<dbReference type="Pfam" id="PF00753">
    <property type="entry name" value="Lactamase_B"/>
    <property type="match status" value="1"/>
</dbReference>
<dbReference type="InterPro" id="IPR050698">
    <property type="entry name" value="MBL"/>
</dbReference>
<evidence type="ECO:0000259" key="3">
    <source>
        <dbReference type="SMART" id="SM00849"/>
    </source>
</evidence>
<evidence type="ECO:0000256" key="2">
    <source>
        <dbReference type="SAM" id="MobiDB-lite"/>
    </source>
</evidence>
<dbReference type="Gene3D" id="3.40.50.10890">
    <property type="match status" value="1"/>
</dbReference>
<dbReference type="Proteomes" id="UP000578091">
    <property type="component" value="Unassembled WGS sequence"/>
</dbReference>
<dbReference type="InterPro" id="IPR011108">
    <property type="entry name" value="RMMBL"/>
</dbReference>
<accession>A0A853JH10</accession>
<dbReference type="SMART" id="SM00849">
    <property type="entry name" value="Lactamase_B"/>
    <property type="match status" value="1"/>
</dbReference>
<name>A0A853JH10_9GAMM</name>
<dbReference type="GO" id="GO:0004521">
    <property type="term" value="F:RNA endonuclease activity"/>
    <property type="evidence" value="ECO:0007669"/>
    <property type="project" value="TreeGrafter"/>
</dbReference>